<evidence type="ECO:0000313" key="2">
    <source>
        <dbReference type="Proteomes" id="UP000202922"/>
    </source>
</evidence>
<sequence>MTNQTLRNDGAQATLFRNAPPWEGRKTAAIGAFRCDDAQAGSSLLNDAADLLRAEGYQAMIGPMDGDTWHSYRLITETDDSPPFLMEPKSAPHDLDAFQKAGFEEISSYFSARGAVAGAIGTPPPHDDAIEIRQWDGTNPEACFADVHSLSTKAFANNLFYAPISLESFLAMYMPFVPMLKPELILMARDTQSGALLGFLFGIPNYQEGLTPSSVILKTYASLRAGVGHHLSHVFHQNAQTMGYEHVIHALIHDSNQSADRSRKHGAQVFRRYALLGRVLNA</sequence>
<accession>A0A238KS79</accession>
<reference evidence="2" key="1">
    <citation type="submission" date="2017-05" db="EMBL/GenBank/DDBJ databases">
        <authorList>
            <person name="Rodrigo-Torres L."/>
            <person name="Arahal R. D."/>
            <person name="Lucena T."/>
        </authorList>
    </citation>
    <scope>NUCLEOTIDE SEQUENCE [LARGE SCALE GENOMIC DNA]</scope>
    <source>
        <strain evidence="2">CECT 8621</strain>
    </source>
</reference>
<dbReference type="PANTHER" id="PTHR41368:SF1">
    <property type="entry name" value="PROTEIN YGHO"/>
    <property type="match status" value="1"/>
</dbReference>
<dbReference type="Gene3D" id="3.40.630.30">
    <property type="match status" value="1"/>
</dbReference>
<gene>
    <name evidence="1" type="ORF">COL8621_02867</name>
</gene>
<evidence type="ECO:0000313" key="1">
    <source>
        <dbReference type="EMBL" id="SMX45694.1"/>
    </source>
</evidence>
<name>A0A238KS79_9RHOB</name>
<dbReference type="AlphaFoldDB" id="A0A238KS79"/>
<dbReference type="InterPro" id="IPR039968">
    <property type="entry name" value="BcerS-like"/>
</dbReference>
<dbReference type="EMBL" id="FXYE01000002">
    <property type="protein sequence ID" value="SMX45694.1"/>
    <property type="molecule type" value="Genomic_DNA"/>
</dbReference>
<dbReference type="SUPFAM" id="SSF55729">
    <property type="entry name" value="Acyl-CoA N-acyltransferases (Nat)"/>
    <property type="match status" value="1"/>
</dbReference>
<dbReference type="PANTHER" id="PTHR41368">
    <property type="entry name" value="PROTEIN YGHO"/>
    <property type="match status" value="1"/>
</dbReference>
<dbReference type="Proteomes" id="UP000202922">
    <property type="component" value="Unassembled WGS sequence"/>
</dbReference>
<evidence type="ECO:0008006" key="3">
    <source>
        <dbReference type="Google" id="ProtNLM"/>
    </source>
</evidence>
<dbReference type="InterPro" id="IPR016181">
    <property type="entry name" value="Acyl_CoA_acyltransferase"/>
</dbReference>
<organism evidence="1 2">
    <name type="scientific">Actibacterium lipolyticum</name>
    <dbReference type="NCBI Taxonomy" id="1524263"/>
    <lineage>
        <taxon>Bacteria</taxon>
        <taxon>Pseudomonadati</taxon>
        <taxon>Pseudomonadota</taxon>
        <taxon>Alphaproteobacteria</taxon>
        <taxon>Rhodobacterales</taxon>
        <taxon>Roseobacteraceae</taxon>
        <taxon>Actibacterium</taxon>
    </lineage>
</organism>
<dbReference type="RefSeq" id="WP_093967956.1">
    <property type="nucleotide sequence ID" value="NZ_FXYE01000002.1"/>
</dbReference>
<proteinExistence type="predicted"/>
<dbReference type="OrthoDB" id="62581at2"/>
<protein>
    <recommendedName>
        <fullName evidence="3">N-acetyltransferase domain-containing protein</fullName>
    </recommendedName>
</protein>
<keyword evidence="2" id="KW-1185">Reference proteome</keyword>